<dbReference type="PROSITE" id="PS50249">
    <property type="entry name" value="MPN"/>
    <property type="match status" value="1"/>
</dbReference>
<accession>A0A183T606</accession>
<dbReference type="CDD" id="cd18010">
    <property type="entry name" value="DEXHc_HARP_SMARCAL1"/>
    <property type="match status" value="1"/>
</dbReference>
<feature type="domain" description="MPN" evidence="12">
    <location>
        <begin position="31"/>
        <end position="166"/>
    </location>
</feature>
<feature type="region of interest" description="Disordered" evidence="11">
    <location>
        <begin position="708"/>
        <end position="729"/>
    </location>
</feature>
<dbReference type="AlphaFoldDB" id="A0A183T606"/>
<proteinExistence type="inferred from homology"/>
<dbReference type="InterPro" id="IPR027417">
    <property type="entry name" value="P-loop_NTPase"/>
</dbReference>
<dbReference type="SMART" id="SM00232">
    <property type="entry name" value="JAB_MPN"/>
    <property type="match status" value="1"/>
</dbReference>
<evidence type="ECO:0000256" key="4">
    <source>
        <dbReference type="ARBA" id="ARBA00022833"/>
    </source>
</evidence>
<keyword evidence="6" id="KW-0482">Metalloprotease</keyword>
<dbReference type="InterPro" id="IPR037518">
    <property type="entry name" value="MPN"/>
</dbReference>
<dbReference type="GO" id="GO:0046872">
    <property type="term" value="F:metal ion binding"/>
    <property type="evidence" value="ECO:0007669"/>
    <property type="project" value="UniProtKB-KW"/>
</dbReference>
<sequence length="729" mass="81081">LLRLSADGFAALGQSNTQATDGPVPDTAEQVYISSLALLKMLKHGRAGVPMEVMGLMLGEFVDDYTVTVVDVFAMPQSGTGVSVEAVDPVFQAKMIDMLKQTGRPEMVVGWYHSHPGFGCWLSGVDMNTQQSFEALSERAVAVVVDPIQSVKGKVVIDAFRLINPNLVIANQEPRQTTSNLGHLNKPSIQALIHGLNRHYYSLPINYRKNKWEQTMLMNLDKHTWQAGLALSDYPTHCNANHKTLLHVLDLVKAYNKSLEDEEKMTPEQLAIKNVGKMDPKRHLEENVDELITSNITQGVGAMLHSLSPANIPKERIAADLEQFQELINEILQPSEEIIILKAFHLGSHLKPDHSHAERIKRRELVLELRTGRINEEQNLITYKDQITFKSKICGKTGVTDSEAGSTTDPLTEKLPKALVESLMPFQRDGVRLGLQRGGRILLADDMGLGKTLQGLAIAAAFRSEWPLLIVTPSSVRFTWREQILRWLGGPLNIHRSDIDVVCSARAFTTDDYLNPRQGPSLITVLSYDLLSRCAAKLSEFPPFGVVIMDESHFLKNFKTARTKAAMPMLKAAKRVILLTGTPALSRPVELFPQITAVRPSLFKGGFHEFGLRYCAAKENPWGWDYSGCSNMQELQIILEATIMIRRVKSDVLSQLPPKRREVVILDPSLIKSASIKHLECKMSAVELKALYLYPPVANSLLGPISNPSQQSSRAPYGINIQGPRSMRC</sequence>
<feature type="domain" description="Helicase ATP-binding" evidence="13">
    <location>
        <begin position="432"/>
        <end position="601"/>
    </location>
</feature>
<evidence type="ECO:0000313" key="14">
    <source>
        <dbReference type="WBParaSite" id="SSLN_0001235401-mRNA-1"/>
    </source>
</evidence>
<dbReference type="GO" id="GO:0006281">
    <property type="term" value="P:DNA repair"/>
    <property type="evidence" value="ECO:0007669"/>
    <property type="project" value="TreeGrafter"/>
</dbReference>
<dbReference type="GO" id="GO:0043596">
    <property type="term" value="C:nuclear replication fork"/>
    <property type="evidence" value="ECO:0007669"/>
    <property type="project" value="TreeGrafter"/>
</dbReference>
<evidence type="ECO:0000256" key="11">
    <source>
        <dbReference type="SAM" id="MobiDB-lite"/>
    </source>
</evidence>
<keyword evidence="2" id="KW-0479">Metal-binding</keyword>
<protein>
    <recommendedName>
        <fullName evidence="8">26S proteasome non-ATPase regulatory subunit 14</fullName>
    </recommendedName>
    <alternativeName>
        <fullName evidence="9 10">26S Proteasome regulatory subunit RPN11</fullName>
    </alternativeName>
</protein>
<keyword evidence="3" id="KW-0378">Hydrolase</keyword>
<dbReference type="PANTHER" id="PTHR45766">
    <property type="entry name" value="DNA ANNEALING HELICASE AND ENDONUCLEASE ZRANB3 FAMILY MEMBER"/>
    <property type="match status" value="1"/>
</dbReference>
<evidence type="ECO:0000256" key="3">
    <source>
        <dbReference type="ARBA" id="ARBA00022801"/>
    </source>
</evidence>
<dbReference type="InterPro" id="IPR014001">
    <property type="entry name" value="Helicase_ATP-bd"/>
</dbReference>
<dbReference type="PANTHER" id="PTHR45766:SF6">
    <property type="entry name" value="SWI_SNF-RELATED MATRIX-ASSOCIATED ACTIN-DEPENDENT REGULATOR OF CHROMATIN SUBFAMILY A-LIKE PROTEIN 1"/>
    <property type="match status" value="1"/>
</dbReference>
<organism evidence="14">
    <name type="scientific">Schistocephalus solidus</name>
    <name type="common">Tapeworm</name>
    <dbReference type="NCBI Taxonomy" id="70667"/>
    <lineage>
        <taxon>Eukaryota</taxon>
        <taxon>Metazoa</taxon>
        <taxon>Spiralia</taxon>
        <taxon>Lophotrochozoa</taxon>
        <taxon>Platyhelminthes</taxon>
        <taxon>Cestoda</taxon>
        <taxon>Eucestoda</taxon>
        <taxon>Diphyllobothriidea</taxon>
        <taxon>Diphyllobothriidae</taxon>
        <taxon>Schistocephalus</taxon>
    </lineage>
</organism>
<evidence type="ECO:0000256" key="7">
    <source>
        <dbReference type="ARBA" id="ARBA00061051"/>
    </source>
</evidence>
<dbReference type="SUPFAM" id="SSF102712">
    <property type="entry name" value="JAB1/MPN domain"/>
    <property type="match status" value="1"/>
</dbReference>
<dbReference type="CDD" id="cd08069">
    <property type="entry name" value="MPN_RPN11_CSN5"/>
    <property type="match status" value="1"/>
</dbReference>
<reference evidence="14" key="1">
    <citation type="submission" date="2016-06" db="UniProtKB">
        <authorList>
            <consortium name="WormBaseParasite"/>
        </authorList>
    </citation>
    <scope>IDENTIFICATION</scope>
</reference>
<evidence type="ECO:0000256" key="2">
    <source>
        <dbReference type="ARBA" id="ARBA00022723"/>
    </source>
</evidence>
<dbReference type="Gene3D" id="3.40.140.10">
    <property type="entry name" value="Cytidine Deaminase, domain 2"/>
    <property type="match status" value="1"/>
</dbReference>
<evidence type="ECO:0000256" key="8">
    <source>
        <dbReference type="ARBA" id="ARBA00068188"/>
    </source>
</evidence>
<evidence type="ECO:0000256" key="1">
    <source>
        <dbReference type="ARBA" id="ARBA00022670"/>
    </source>
</evidence>
<dbReference type="SMART" id="SM00487">
    <property type="entry name" value="DEXDc"/>
    <property type="match status" value="1"/>
</dbReference>
<name>A0A183T606_SCHSO</name>
<dbReference type="Pfam" id="PF00176">
    <property type="entry name" value="SNF2-rel_dom"/>
    <property type="match status" value="1"/>
</dbReference>
<keyword evidence="1" id="KW-0645">Protease</keyword>
<dbReference type="Gene3D" id="3.40.50.10810">
    <property type="entry name" value="Tandem AAA-ATPase domain"/>
    <property type="match status" value="1"/>
</dbReference>
<comment type="similarity">
    <text evidence="7">Belongs to the peptidase M67A family. PSMD14 subfamily.</text>
</comment>
<evidence type="ECO:0000256" key="5">
    <source>
        <dbReference type="ARBA" id="ARBA00022942"/>
    </source>
</evidence>
<evidence type="ECO:0000256" key="10">
    <source>
        <dbReference type="ARBA" id="ARBA00078982"/>
    </source>
</evidence>
<dbReference type="InterPro" id="IPR000330">
    <property type="entry name" value="SNF2_N"/>
</dbReference>
<evidence type="ECO:0000259" key="12">
    <source>
        <dbReference type="PROSITE" id="PS50249"/>
    </source>
</evidence>
<dbReference type="InterPro" id="IPR056263">
    <property type="entry name" value="RPN11_C"/>
</dbReference>
<dbReference type="GO" id="GO:0031297">
    <property type="term" value="P:replication fork processing"/>
    <property type="evidence" value="ECO:0007669"/>
    <property type="project" value="TreeGrafter"/>
</dbReference>
<dbReference type="WBParaSite" id="SSLN_0001235401-mRNA-1">
    <property type="protein sequence ID" value="SSLN_0001235401-mRNA-1"/>
    <property type="gene ID" value="SSLN_0001235401"/>
</dbReference>
<keyword evidence="5" id="KW-0647">Proteasome</keyword>
<dbReference type="GO" id="GO:0008237">
    <property type="term" value="F:metallopeptidase activity"/>
    <property type="evidence" value="ECO:0007669"/>
    <property type="project" value="UniProtKB-KW"/>
</dbReference>
<dbReference type="Pfam" id="PF01398">
    <property type="entry name" value="JAB"/>
    <property type="match status" value="1"/>
</dbReference>
<evidence type="ECO:0000256" key="6">
    <source>
        <dbReference type="ARBA" id="ARBA00023049"/>
    </source>
</evidence>
<dbReference type="SUPFAM" id="SSF52540">
    <property type="entry name" value="P-loop containing nucleoside triphosphate hydrolases"/>
    <property type="match status" value="1"/>
</dbReference>
<dbReference type="Pfam" id="PF23594">
    <property type="entry name" value="RPN11_C"/>
    <property type="match status" value="1"/>
</dbReference>
<evidence type="ECO:0000259" key="13">
    <source>
        <dbReference type="PROSITE" id="PS51192"/>
    </source>
</evidence>
<dbReference type="GO" id="GO:0005524">
    <property type="term" value="F:ATP binding"/>
    <property type="evidence" value="ECO:0007669"/>
    <property type="project" value="InterPro"/>
</dbReference>
<keyword evidence="4" id="KW-0862">Zinc</keyword>
<evidence type="ECO:0000256" key="9">
    <source>
        <dbReference type="ARBA" id="ARBA00077355"/>
    </source>
</evidence>
<dbReference type="GO" id="GO:0000502">
    <property type="term" value="C:proteasome complex"/>
    <property type="evidence" value="ECO:0007669"/>
    <property type="project" value="UniProtKB-KW"/>
</dbReference>
<dbReference type="InterPro" id="IPR038718">
    <property type="entry name" value="SNF2-like_sf"/>
</dbReference>
<dbReference type="GO" id="GO:0006508">
    <property type="term" value="P:proteolysis"/>
    <property type="evidence" value="ECO:0007669"/>
    <property type="project" value="UniProtKB-KW"/>
</dbReference>
<dbReference type="InterPro" id="IPR000555">
    <property type="entry name" value="JAMM/MPN+_dom"/>
</dbReference>
<dbReference type="FunFam" id="3.40.140.10:FF:000001">
    <property type="entry name" value="26S proteasome non-ATPase regulatory subunit"/>
    <property type="match status" value="1"/>
</dbReference>
<dbReference type="PROSITE" id="PS51192">
    <property type="entry name" value="HELICASE_ATP_BIND_1"/>
    <property type="match status" value="1"/>
</dbReference>